<reference evidence="16" key="2">
    <citation type="submission" date="2025-08" db="UniProtKB">
        <authorList>
            <consortium name="Ensembl"/>
        </authorList>
    </citation>
    <scope>IDENTIFICATION</scope>
    <source>
        <strain evidence="16">Glennie</strain>
    </source>
</reference>
<dbReference type="InParanoid" id="A0A6I8N628"/>
<dbReference type="InterPro" id="IPR011625">
    <property type="entry name" value="A2M_N_BRD"/>
</dbReference>
<dbReference type="SUPFAM" id="SSF50242">
    <property type="entry name" value="TIMP-like"/>
    <property type="match status" value="1"/>
</dbReference>
<dbReference type="Gene3D" id="2.60.40.1940">
    <property type="match status" value="1"/>
</dbReference>
<gene>
    <name evidence="16" type="primary">C4A</name>
</gene>
<dbReference type="Gene3D" id="2.20.130.20">
    <property type="match status" value="1"/>
</dbReference>
<keyword evidence="7" id="KW-0882">Thioester bond</keyword>
<feature type="compositionally biased region" description="Gly residues" evidence="12">
    <location>
        <begin position="957"/>
        <end position="968"/>
    </location>
</feature>
<evidence type="ECO:0000256" key="4">
    <source>
        <dbReference type="ARBA" id="ARBA00022553"/>
    </source>
</evidence>
<dbReference type="Gene3D" id="1.20.91.20">
    <property type="entry name" value="Anaphylotoxins (complement system)"/>
    <property type="match status" value="1"/>
</dbReference>
<accession>A0A6I8N628</accession>
<dbReference type="InterPro" id="IPR048847">
    <property type="entry name" value="C4_MG1"/>
</dbReference>
<comment type="function">
    <text evidence="11">Precursor of non-enzymatic components of the classical, lectin and GZMK complement pathways, which consist in a cascade of proteins that leads to phagocytosis and breakdown of pathogens and signaling that strengthens the adaptive immune system.</text>
</comment>
<dbReference type="GO" id="GO:0004866">
    <property type="term" value="F:endopeptidase inhibitor activity"/>
    <property type="evidence" value="ECO:0007669"/>
    <property type="project" value="InterPro"/>
</dbReference>
<keyword evidence="13" id="KW-0732">Signal</keyword>
<dbReference type="Pfam" id="PF00207">
    <property type="entry name" value="A2M"/>
    <property type="match status" value="1"/>
</dbReference>
<dbReference type="GO" id="GO:0006954">
    <property type="term" value="P:inflammatory response"/>
    <property type="evidence" value="ECO:0007669"/>
    <property type="project" value="UniProtKB-KW"/>
</dbReference>
<dbReference type="InterPro" id="IPR018933">
    <property type="entry name" value="Netrin_module_non-TIMP"/>
</dbReference>
<evidence type="ECO:0000256" key="2">
    <source>
        <dbReference type="ARBA" id="ARBA00004613"/>
    </source>
</evidence>
<dbReference type="InterPro" id="IPR000020">
    <property type="entry name" value="Anaphylatoxin/fibulin"/>
</dbReference>
<dbReference type="Pfam" id="PF21145">
    <property type="entry name" value="C4_MG1"/>
    <property type="match status" value="1"/>
</dbReference>
<dbReference type="InterPro" id="IPR050473">
    <property type="entry name" value="A2M/Complement_sys"/>
</dbReference>
<dbReference type="Proteomes" id="UP000002279">
    <property type="component" value="Chromosome X5"/>
</dbReference>
<dbReference type="InterPro" id="IPR008930">
    <property type="entry name" value="Terpenoid_cyclase/PrenylTrfase"/>
</dbReference>
<dbReference type="PROSITE" id="PS50189">
    <property type="entry name" value="NTR"/>
    <property type="match status" value="1"/>
</dbReference>
<keyword evidence="4" id="KW-0597">Phosphoprotein</keyword>
<evidence type="ECO:0000256" key="9">
    <source>
        <dbReference type="ARBA" id="ARBA00023198"/>
    </source>
</evidence>
<dbReference type="Pfam" id="PF22661">
    <property type="entry name" value="CO4A-B_CUB_C"/>
    <property type="match status" value="1"/>
</dbReference>
<dbReference type="Pfam" id="PF07678">
    <property type="entry name" value="TED_complement"/>
    <property type="match status" value="1"/>
</dbReference>
<reference evidence="16" key="3">
    <citation type="submission" date="2025-09" db="UniProtKB">
        <authorList>
            <consortium name="Ensembl"/>
        </authorList>
    </citation>
    <scope>IDENTIFICATION</scope>
    <source>
        <strain evidence="16">Glennie</strain>
    </source>
</reference>
<keyword evidence="17" id="KW-1185">Reference proteome</keyword>
<evidence type="ECO:0000256" key="8">
    <source>
        <dbReference type="ARBA" id="ARBA00023157"/>
    </source>
</evidence>
<evidence type="ECO:0000259" key="14">
    <source>
        <dbReference type="PROSITE" id="PS01178"/>
    </source>
</evidence>
<dbReference type="SMART" id="SM01359">
    <property type="entry name" value="A2M_N_2"/>
    <property type="match status" value="1"/>
</dbReference>
<evidence type="ECO:0000313" key="17">
    <source>
        <dbReference type="Proteomes" id="UP000002279"/>
    </source>
</evidence>
<dbReference type="Pfam" id="PF17789">
    <property type="entry name" value="MG4"/>
    <property type="match status" value="1"/>
</dbReference>
<evidence type="ECO:0000256" key="7">
    <source>
        <dbReference type="ARBA" id="ARBA00022966"/>
    </source>
</evidence>
<feature type="region of interest" description="Disordered" evidence="12">
    <location>
        <begin position="923"/>
        <end position="968"/>
    </location>
</feature>
<feature type="compositionally biased region" description="Polar residues" evidence="12">
    <location>
        <begin position="148"/>
        <end position="159"/>
    </location>
</feature>
<dbReference type="Pfam" id="PF01759">
    <property type="entry name" value="NTR"/>
    <property type="match status" value="1"/>
</dbReference>
<dbReference type="SMART" id="SM00643">
    <property type="entry name" value="C345C"/>
    <property type="match status" value="1"/>
</dbReference>
<dbReference type="SUPFAM" id="SSF49410">
    <property type="entry name" value="Alpha-macroglobulin receptor domain"/>
    <property type="match status" value="1"/>
</dbReference>
<dbReference type="FunFam" id="2.60.40.10:FF:000155">
    <property type="entry name" value="complement C3 isoform X1"/>
    <property type="match status" value="1"/>
</dbReference>
<dbReference type="Gene3D" id="2.60.40.10">
    <property type="entry name" value="Immunoglobulins"/>
    <property type="match status" value="2"/>
</dbReference>
<dbReference type="CDD" id="cd02896">
    <property type="entry name" value="complement_C3_C4_C5"/>
    <property type="match status" value="1"/>
</dbReference>
<dbReference type="InterPro" id="IPR009048">
    <property type="entry name" value="A-macroglobulin_rcpt-bd"/>
</dbReference>
<feature type="region of interest" description="Disordered" evidence="12">
    <location>
        <begin position="654"/>
        <end position="679"/>
    </location>
</feature>
<dbReference type="Gene3D" id="1.50.10.20">
    <property type="match status" value="1"/>
</dbReference>
<feature type="signal peptide" evidence="13">
    <location>
        <begin position="1"/>
        <end position="19"/>
    </location>
</feature>
<dbReference type="InterPro" id="IPR054587">
    <property type="entry name" value="CO4A-B_CUB_C"/>
</dbReference>
<dbReference type="GO" id="GO:0009986">
    <property type="term" value="C:cell surface"/>
    <property type="evidence" value="ECO:0007669"/>
    <property type="project" value="UniProtKB-SubCell"/>
</dbReference>
<dbReference type="Gene3D" id="2.60.40.1930">
    <property type="match status" value="3"/>
</dbReference>
<comment type="function">
    <text evidence="10">Putative humoral mediator released following cleavage by complement proteases (C1S, MASP2 or GZMK, depending on the complement pathway). While it is strongly similar to anaphylatoxins, its role is unclear. Was reported to act as a mediator of local inflammatory process; however these effects were probably due to contamination with C3a and/C5a anaphylatoxins in biological assays.</text>
</comment>
<dbReference type="InterPro" id="IPR011626">
    <property type="entry name" value="Alpha-macroglobulin_TED"/>
</dbReference>
<dbReference type="SUPFAM" id="SSF47686">
    <property type="entry name" value="Anaphylotoxins (complement system)"/>
    <property type="match status" value="1"/>
</dbReference>
<dbReference type="FunFam" id="2.60.40.1930:FF:000007">
    <property type="entry name" value="Complement C4-A"/>
    <property type="match status" value="1"/>
</dbReference>
<dbReference type="FunFam" id="6.20.50.160:FF:000001">
    <property type="entry name" value="Complement component 4"/>
    <property type="match status" value="1"/>
</dbReference>
<dbReference type="FunFam" id="2.40.50.120:FF:000009">
    <property type="entry name" value="Complement C4-A"/>
    <property type="match status" value="1"/>
</dbReference>
<dbReference type="Ensembl" id="ENSOANT00000051435.1">
    <property type="protein sequence ID" value="ENSOANP00000036240.1"/>
    <property type="gene ID" value="ENSOANG00000043996.1"/>
</dbReference>
<evidence type="ECO:0000256" key="1">
    <source>
        <dbReference type="ARBA" id="ARBA00004241"/>
    </source>
</evidence>
<dbReference type="Pfam" id="PF07677">
    <property type="entry name" value="A2M_recep"/>
    <property type="match status" value="1"/>
</dbReference>
<keyword evidence="5" id="KW-0765">Sulfation</keyword>
<keyword evidence="3" id="KW-0964">Secreted</keyword>
<dbReference type="SMART" id="SM00104">
    <property type="entry name" value="ANATO"/>
    <property type="match status" value="1"/>
</dbReference>
<dbReference type="FunCoup" id="A0A6I8N628">
    <property type="interactions" value="577"/>
</dbReference>
<keyword evidence="8" id="KW-1015">Disulfide bond</keyword>
<dbReference type="InterPro" id="IPR018081">
    <property type="entry name" value="Anaphylatoxin_comp_syst"/>
</dbReference>
<dbReference type="SMART" id="SM01419">
    <property type="entry name" value="Thiol-ester_cl"/>
    <property type="match status" value="1"/>
</dbReference>
<evidence type="ECO:0000256" key="13">
    <source>
        <dbReference type="SAM" id="SignalP"/>
    </source>
</evidence>
<dbReference type="SMART" id="SM01361">
    <property type="entry name" value="A2M_recep"/>
    <property type="match status" value="1"/>
</dbReference>
<dbReference type="SUPFAM" id="SSF48239">
    <property type="entry name" value="Terpenoid cyclases/Protein prenyltransferases"/>
    <property type="match status" value="1"/>
</dbReference>
<dbReference type="InterPro" id="IPR001599">
    <property type="entry name" value="Macroglobln_a2"/>
</dbReference>
<evidence type="ECO:0000256" key="10">
    <source>
        <dbReference type="ARBA" id="ARBA00093351"/>
    </source>
</evidence>
<keyword evidence="6" id="KW-0180">Complement pathway</keyword>
<dbReference type="Pfam" id="PF17791">
    <property type="entry name" value="MG3"/>
    <property type="match status" value="1"/>
</dbReference>
<dbReference type="GO" id="GO:0006956">
    <property type="term" value="P:complement activation"/>
    <property type="evidence" value="ECO:0000318"/>
    <property type="project" value="GO_Central"/>
</dbReference>
<dbReference type="FunFam" id="2.60.40.1940:FF:000001">
    <property type="entry name" value="Complement component C3"/>
    <property type="match status" value="1"/>
</dbReference>
<sequence length="1704" mass="186424">MRLLWGLLWASGLLALSQQKPRLLLLAPRVVHLGAPLSVSMHLEGLAPGQRVSGTVFLRNPSDVQIPCSPETPFQMDADSDFQLLQVRVPVMQAQACGLARLRRAPRVQLMVKSPWLRENGGLTDTQGLHLLFSSRRGFLFLQTDQPVYNPGQRGTRTEMTPDPSPPPQNALGLQVRRKEMFSQKSILQDDLMIPDISEPGTWKISAHFSKAPGSNRSVEFEVKKYVLPNFEVKITPEQSHILVTPNDISDVTLEIEAKYVYGRPVQGVAYVRFGILPEGGEKSFLRGLEKQLKLEEGKCSVPLTGAELSAARDKFSTAALLDSRLYVAVSVIESPGGELEEAELTSLRFVSSPLSLDLSATKRHLVPGTAFLLQALVRDVSGSPAPGIPVRVSAQFTPRGPPAAASQLLTDAKGRVAIPINTPRDVQELNLAVSGGCRGTGGRGASLTARTPNSRGLGFLSIERRDLRDPRPGETLSLELRTVGADPTASRHFYYMVLHKGQIVSVNHVARAPVTSVSILVTEELAPAFRFVAFYTQQGLPVANSIHVNVEGSCLGLLELGLESSGNLRPSDKLRLKVRTDGKATVALSATDTAVFAVSRKAQSRARLDMDKVFEAINSYDLGCGPGGGHDTQNVFQAAGLAFNGGDYSPQLTSESLKCPKEEEEEKRRARRSAEMRKKMQDLSEAQRCCKDGMTSLLMKLKCEQRAARVRSLTCRQPFLDCCHFAVQQSKAQSYRSSHGLARGNAWEQEEELVNEDDIYLRSYFPENWMWELLDVNGVQRTPFPPQLPLRGSEGPRRPSPAGLCVAPPVQVRVFNEFHVHVSLPRSVHRFEQLELRPVLYNYLDRDLPVSVSVSPTEGLCLAGGGGREQQLTVPAHSALPVAFAAVPTAAGNLQLRVLARGPQELGVGDVVAKILRVTVSPQTGPLDPPSPPAQTRDPSPLTPGDSAPDPPPTFGEGGALSPGGLGSLMQVPQGCGEQTMILLSPTLAAARYLDRTEQWGALTPEAKDRAVDLIRQGYERILQFRKSNGSYGAWLHRDSSTWLSAFVLKVLSEAREQVGGSARGLQETAQWLLSQQQADGSFQDPCPVIHREMQGGQTGPDHSTALTAFVTVALHYSLTAFQPREPDDQDEKQKQELLRRVVGVTLGLLDSYATAISAYTLSLTQAPESDQTRAHLSLMAMAQKQEGDQGLGSKDELLGPEAALAPAFAVETTGYGLLHLLLREGTEVEAGQAARWLTKHGSFGGHFRSTQDTVVALNALAEYWIRSHSPQETRLNVTLSSLGRQGLKKHVLHLSSAHSPGREEELQFSLGNAIRVEVGGNGQGMLKVTILRQFHVLEEKNSTCLDLKMEVTVTGYVQYSRESREPGPGGGMGEAKAAPGDDPSVSGPGLGPEPPVTPLGLFEARRRRRRREAPGLGGGDGHDDPQVLYNVCIWRVGREQLSGMAIADITLLSGFHAQESDLEKLKGLSDRYVSEYETHGPHVLLYFDQVSECVAFRAVQEVPVGLVQPASAVLYDYYEPARKCSVFYSAPSQSKLLSALCAGSVCQCAEGKCPRARRPLQREEDDEDGYRMRFACYSPRVQYGFLVQVLRAESKAAFRLYEAKITQVLHYSKDHQAAANETRSFLVRSSCRLQLEPGKGYLIMGPDGLTKDRHHNPQYLLDSETWIEELPSPGLCRATRHRQSCARLHDFLEEYGSQGCQV</sequence>
<evidence type="ECO:0000256" key="3">
    <source>
        <dbReference type="ARBA" id="ARBA00022525"/>
    </source>
</evidence>
<dbReference type="PANTHER" id="PTHR11412:SF86">
    <property type="entry name" value="COMPLEMENT C4-A-RELATED"/>
    <property type="match status" value="1"/>
</dbReference>
<keyword evidence="9" id="KW-0395">Inflammatory response</keyword>
<dbReference type="PROSITE" id="PS01178">
    <property type="entry name" value="ANAPHYLATOXIN_2"/>
    <property type="match status" value="1"/>
</dbReference>
<dbReference type="Pfam" id="PF07703">
    <property type="entry name" value="A2M_BRD"/>
    <property type="match status" value="1"/>
</dbReference>
<proteinExistence type="predicted"/>
<dbReference type="Gene3D" id="2.40.50.120">
    <property type="match status" value="1"/>
</dbReference>
<dbReference type="Pfam" id="PF01821">
    <property type="entry name" value="ANATO"/>
    <property type="match status" value="1"/>
</dbReference>
<feature type="compositionally biased region" description="Basic and acidic residues" evidence="12">
    <location>
        <begin position="659"/>
        <end position="679"/>
    </location>
</feature>
<dbReference type="CDD" id="cd00017">
    <property type="entry name" value="ANATO"/>
    <property type="match status" value="1"/>
</dbReference>
<keyword evidence="6" id="KW-0391">Immunity</keyword>
<dbReference type="InterPro" id="IPR019742">
    <property type="entry name" value="MacrogloblnA2_CS"/>
</dbReference>
<name>A0A6I8N628_ORNAN</name>
<feature type="region of interest" description="Disordered" evidence="12">
    <location>
        <begin position="148"/>
        <end position="171"/>
    </location>
</feature>
<dbReference type="SMART" id="SM01360">
    <property type="entry name" value="A2M"/>
    <property type="match status" value="1"/>
</dbReference>
<feature type="domain" description="NTR" evidence="15">
    <location>
        <begin position="1555"/>
        <end position="1702"/>
    </location>
</feature>
<dbReference type="Gene3D" id="2.60.120.1540">
    <property type="match status" value="1"/>
</dbReference>
<feature type="domain" description="Anaphylatoxin-like" evidence="14">
    <location>
        <begin position="690"/>
        <end position="724"/>
    </location>
</feature>
<dbReference type="FunFam" id="2.60.40.690:FF:000002">
    <property type="entry name" value="Complement C4 isoform-A"/>
    <property type="match status" value="1"/>
</dbReference>
<dbReference type="InterPro" id="IPR013783">
    <property type="entry name" value="Ig-like_fold"/>
</dbReference>
<dbReference type="GO" id="GO:0006958">
    <property type="term" value="P:complement activation, classical pathway"/>
    <property type="evidence" value="ECO:0007669"/>
    <property type="project" value="UniProtKB-KW"/>
</dbReference>
<organism evidence="16 17">
    <name type="scientific">Ornithorhynchus anatinus</name>
    <name type="common">Duckbill platypus</name>
    <dbReference type="NCBI Taxonomy" id="9258"/>
    <lineage>
        <taxon>Eukaryota</taxon>
        <taxon>Metazoa</taxon>
        <taxon>Chordata</taxon>
        <taxon>Craniata</taxon>
        <taxon>Vertebrata</taxon>
        <taxon>Euteleostomi</taxon>
        <taxon>Mammalia</taxon>
        <taxon>Monotremata</taxon>
        <taxon>Ornithorhynchidae</taxon>
        <taxon>Ornithorhynchus</taxon>
    </lineage>
</organism>
<dbReference type="InterPro" id="IPR040839">
    <property type="entry name" value="MG4"/>
</dbReference>
<evidence type="ECO:0000256" key="5">
    <source>
        <dbReference type="ARBA" id="ARBA00022641"/>
    </source>
</evidence>
<dbReference type="InterPro" id="IPR036595">
    <property type="entry name" value="A-macroglobulin_rcpt-bd_sf"/>
</dbReference>
<dbReference type="PROSITE" id="PS00477">
    <property type="entry name" value="ALPHA_2_MACROGLOBULIN"/>
    <property type="match status" value="1"/>
</dbReference>
<dbReference type="InterPro" id="IPR047565">
    <property type="entry name" value="Alpha-macroglob_thiol-ester_cl"/>
</dbReference>
<keyword evidence="6" id="KW-0399">Innate immunity</keyword>
<evidence type="ECO:0000259" key="15">
    <source>
        <dbReference type="PROSITE" id="PS50189"/>
    </source>
</evidence>
<dbReference type="InterPro" id="IPR041555">
    <property type="entry name" value="MG3"/>
</dbReference>
<evidence type="ECO:0000256" key="11">
    <source>
        <dbReference type="ARBA" id="ARBA00093394"/>
    </source>
</evidence>
<dbReference type="Gene3D" id="2.60.40.690">
    <property type="entry name" value="Alpha-macroglobulin, receptor-binding domain"/>
    <property type="match status" value="1"/>
</dbReference>
<dbReference type="InterPro" id="IPR008993">
    <property type="entry name" value="TIMP-like_OB-fold"/>
</dbReference>
<dbReference type="GeneTree" id="ENSGT00940000155739"/>
<evidence type="ECO:0000256" key="12">
    <source>
        <dbReference type="SAM" id="MobiDB-lite"/>
    </source>
</evidence>
<protein>
    <submittedName>
        <fullName evidence="16">Uncharacterized protein</fullName>
    </submittedName>
</protein>
<feature type="chain" id="PRO_5026054936" evidence="13">
    <location>
        <begin position="20"/>
        <end position="1704"/>
    </location>
</feature>
<feature type="region of interest" description="Disordered" evidence="12">
    <location>
        <begin position="1362"/>
        <end position="1406"/>
    </location>
</feature>
<reference evidence="16 17" key="1">
    <citation type="journal article" date="2008" name="Nature">
        <title>Genome analysis of the platypus reveals unique signatures of evolution.</title>
        <authorList>
            <person name="Warren W.C."/>
            <person name="Hillier L.W."/>
            <person name="Marshall Graves J.A."/>
            <person name="Birney E."/>
            <person name="Ponting C.P."/>
            <person name="Grutzner F."/>
            <person name="Belov K."/>
            <person name="Miller W."/>
            <person name="Clarke L."/>
            <person name="Chinwalla A.T."/>
            <person name="Yang S.P."/>
            <person name="Heger A."/>
            <person name="Locke D.P."/>
            <person name="Miethke P."/>
            <person name="Waters P.D."/>
            <person name="Veyrunes F."/>
            <person name="Fulton L."/>
            <person name="Fulton B."/>
            <person name="Graves T."/>
            <person name="Wallis J."/>
            <person name="Puente X.S."/>
            <person name="Lopez-Otin C."/>
            <person name="Ordonez G.R."/>
            <person name="Eichler E.E."/>
            <person name="Chen L."/>
            <person name="Cheng Z."/>
            <person name="Deakin J.E."/>
            <person name="Alsop A."/>
            <person name="Thompson K."/>
            <person name="Kirby P."/>
            <person name="Papenfuss A.T."/>
            <person name="Wakefield M.J."/>
            <person name="Olender T."/>
            <person name="Lancet D."/>
            <person name="Huttley G.A."/>
            <person name="Smit A.F."/>
            <person name="Pask A."/>
            <person name="Temple-Smith P."/>
            <person name="Batzer M.A."/>
            <person name="Walker J.A."/>
            <person name="Konkel M.K."/>
            <person name="Harris R.S."/>
            <person name="Whittington C.M."/>
            <person name="Wong E.S."/>
            <person name="Gemmell N.J."/>
            <person name="Buschiazzo E."/>
            <person name="Vargas Jentzsch I.M."/>
            <person name="Merkel A."/>
            <person name="Schmitz J."/>
            <person name="Zemann A."/>
            <person name="Churakov G."/>
            <person name="Kriegs J.O."/>
            <person name="Brosius J."/>
            <person name="Murchison E.P."/>
            <person name="Sachidanandam R."/>
            <person name="Smith C."/>
            <person name="Hannon G.J."/>
            <person name="Tsend-Ayush E."/>
            <person name="McMillan D."/>
            <person name="Attenborough R."/>
            <person name="Rens W."/>
            <person name="Ferguson-Smith M."/>
            <person name="Lefevre C.M."/>
            <person name="Sharp J.A."/>
            <person name="Nicholas K.R."/>
            <person name="Ray D.A."/>
            <person name="Kube M."/>
            <person name="Reinhardt R."/>
            <person name="Pringle T.H."/>
            <person name="Taylor J."/>
            <person name="Jones R.C."/>
            <person name="Nixon B."/>
            <person name="Dacheux J.L."/>
            <person name="Niwa H."/>
            <person name="Sekita Y."/>
            <person name="Huang X."/>
            <person name="Stark A."/>
            <person name="Kheradpour P."/>
            <person name="Kellis M."/>
            <person name="Flicek P."/>
            <person name="Chen Y."/>
            <person name="Webber C."/>
            <person name="Hardison R."/>
            <person name="Nelson J."/>
            <person name="Hallsworth-Pepin K."/>
            <person name="Delehaunty K."/>
            <person name="Markovic C."/>
            <person name="Minx P."/>
            <person name="Feng Y."/>
            <person name="Kremitzki C."/>
            <person name="Mitreva M."/>
            <person name="Glasscock J."/>
            <person name="Wylie T."/>
            <person name="Wohldmann P."/>
            <person name="Thiru P."/>
            <person name="Nhan M.N."/>
            <person name="Pohl C.S."/>
            <person name="Smith S.M."/>
            <person name="Hou S."/>
            <person name="Nefedov M."/>
            <person name="de Jong P.J."/>
            <person name="Renfree M.B."/>
            <person name="Mardis E.R."/>
            <person name="Wilson R.K."/>
        </authorList>
    </citation>
    <scope>NUCLEOTIDE SEQUENCE [LARGE SCALE GENOMIC DNA]</scope>
    <source>
        <strain evidence="16 17">Glennie</strain>
    </source>
</reference>
<dbReference type="Bgee" id="ENSOANG00000043996">
    <property type="expression patterns" value="Expressed in liver and 8 other cell types or tissues"/>
</dbReference>
<evidence type="ECO:0000313" key="16">
    <source>
        <dbReference type="Ensembl" id="ENSOANP00000036240.1"/>
    </source>
</evidence>
<dbReference type="GO" id="GO:0005615">
    <property type="term" value="C:extracellular space"/>
    <property type="evidence" value="ECO:0000318"/>
    <property type="project" value="GO_Central"/>
</dbReference>
<comment type="subcellular location">
    <subcellularLocation>
        <location evidence="1">Cell surface</location>
    </subcellularLocation>
    <subcellularLocation>
        <location evidence="2">Secreted</location>
    </subcellularLocation>
</comment>
<dbReference type="PANTHER" id="PTHR11412">
    <property type="entry name" value="MACROGLOBULIN / COMPLEMENT"/>
    <property type="match status" value="1"/>
</dbReference>
<evidence type="ECO:0000256" key="6">
    <source>
        <dbReference type="ARBA" id="ARBA00022875"/>
    </source>
</evidence>
<dbReference type="Gene3D" id="6.20.50.160">
    <property type="match status" value="1"/>
</dbReference>
<dbReference type="InterPro" id="IPR001134">
    <property type="entry name" value="Netrin_domain"/>
</dbReference>